<evidence type="ECO:0000256" key="2">
    <source>
        <dbReference type="ARBA" id="ARBA00011883"/>
    </source>
</evidence>
<dbReference type="EMBL" id="FPHH01000047">
    <property type="protein sequence ID" value="SFV57954.1"/>
    <property type="molecule type" value="Genomic_DNA"/>
</dbReference>
<evidence type="ECO:0000256" key="8">
    <source>
        <dbReference type="ARBA" id="ARBA00023098"/>
    </source>
</evidence>
<dbReference type="NCBIfam" id="TIGR00513">
    <property type="entry name" value="accA"/>
    <property type="match status" value="1"/>
</dbReference>
<dbReference type="InterPro" id="IPR011763">
    <property type="entry name" value="COA_CT_C"/>
</dbReference>
<dbReference type="PANTHER" id="PTHR42853:SF3">
    <property type="entry name" value="ACETYL-COENZYME A CARBOXYLASE CARBOXYL TRANSFERASE SUBUNIT ALPHA, CHLOROPLASTIC"/>
    <property type="match status" value="1"/>
</dbReference>
<dbReference type="Gene3D" id="3.90.226.10">
    <property type="entry name" value="2-enoyl-CoA Hydratase, Chain A, domain 1"/>
    <property type="match status" value="1"/>
</dbReference>
<feature type="domain" description="CoA carboxyltransferase C-terminal" evidence="12">
    <location>
        <begin position="36"/>
        <end position="286"/>
    </location>
</feature>
<keyword evidence="4 13" id="KW-0808">Transferase</keyword>
<dbReference type="Pfam" id="PF03255">
    <property type="entry name" value="ACCA"/>
    <property type="match status" value="1"/>
</dbReference>
<evidence type="ECO:0000256" key="1">
    <source>
        <dbReference type="ARBA" id="ARBA00004956"/>
    </source>
</evidence>
<keyword evidence="8" id="KW-0443">Lipid metabolism</keyword>
<name>A0A1W1BWV5_9ZZZZ</name>
<gene>
    <name evidence="13" type="ORF">MNB_SM-5-1141</name>
</gene>
<dbReference type="AlphaFoldDB" id="A0A1W1BWV5"/>
<keyword evidence="7" id="KW-0067">ATP-binding</keyword>
<evidence type="ECO:0000256" key="10">
    <source>
        <dbReference type="ARBA" id="ARBA00049152"/>
    </source>
</evidence>
<evidence type="ECO:0000256" key="4">
    <source>
        <dbReference type="ARBA" id="ARBA00022679"/>
    </source>
</evidence>
<dbReference type="NCBIfam" id="NF041504">
    <property type="entry name" value="AccA_sub"/>
    <property type="match status" value="1"/>
</dbReference>
<accession>A0A1W1BWV5</accession>
<keyword evidence="13" id="KW-0436">Ligase</keyword>
<keyword evidence="5" id="KW-0547">Nucleotide-binding</keyword>
<comment type="pathway">
    <text evidence="1">Lipid metabolism; malonyl-CoA biosynthesis; malonyl-CoA from acetyl-CoA: step 1/1.</text>
</comment>
<dbReference type="SUPFAM" id="SSF52096">
    <property type="entry name" value="ClpP/crotonase"/>
    <property type="match status" value="1"/>
</dbReference>
<keyword evidence="6" id="KW-0276">Fatty acid metabolism</keyword>
<dbReference type="GO" id="GO:0006633">
    <property type="term" value="P:fatty acid biosynthetic process"/>
    <property type="evidence" value="ECO:0007669"/>
    <property type="project" value="UniProtKB-KW"/>
</dbReference>
<dbReference type="PROSITE" id="PS50989">
    <property type="entry name" value="COA_CT_CTER"/>
    <property type="match status" value="1"/>
</dbReference>
<dbReference type="InterPro" id="IPR001095">
    <property type="entry name" value="Acetyl_CoA_COase_a_su"/>
</dbReference>
<dbReference type="GO" id="GO:0003989">
    <property type="term" value="F:acetyl-CoA carboxylase activity"/>
    <property type="evidence" value="ECO:0007669"/>
    <property type="project" value="InterPro"/>
</dbReference>
<dbReference type="NCBIfam" id="NF004344">
    <property type="entry name" value="PRK05724.1"/>
    <property type="match status" value="1"/>
</dbReference>
<dbReference type="GO" id="GO:0009317">
    <property type="term" value="C:acetyl-CoA carboxylase complex"/>
    <property type="evidence" value="ECO:0007669"/>
    <property type="project" value="InterPro"/>
</dbReference>
<comment type="catalytic activity">
    <reaction evidence="10">
        <text>N(6)-carboxybiotinyl-L-lysyl-[protein] + acetyl-CoA = N(6)-biotinyl-L-lysyl-[protein] + malonyl-CoA</text>
        <dbReference type="Rhea" id="RHEA:54728"/>
        <dbReference type="Rhea" id="RHEA-COMP:10505"/>
        <dbReference type="Rhea" id="RHEA-COMP:10506"/>
        <dbReference type="ChEBI" id="CHEBI:57288"/>
        <dbReference type="ChEBI" id="CHEBI:57384"/>
        <dbReference type="ChEBI" id="CHEBI:83144"/>
        <dbReference type="ChEBI" id="CHEBI:83145"/>
        <dbReference type="EC" id="2.1.3.15"/>
    </reaction>
</comment>
<evidence type="ECO:0000256" key="3">
    <source>
        <dbReference type="ARBA" id="ARBA00022516"/>
    </source>
</evidence>
<reference evidence="13" key="1">
    <citation type="submission" date="2016-10" db="EMBL/GenBank/DDBJ databases">
        <authorList>
            <person name="de Groot N.N."/>
        </authorList>
    </citation>
    <scope>NUCLEOTIDE SEQUENCE</scope>
</reference>
<dbReference type="GO" id="GO:0005524">
    <property type="term" value="F:ATP binding"/>
    <property type="evidence" value="ECO:0007669"/>
    <property type="project" value="UniProtKB-KW"/>
</dbReference>
<proteinExistence type="inferred from homology"/>
<protein>
    <recommendedName>
        <fullName evidence="2">acetyl-CoA carboxytransferase</fullName>
        <ecNumber evidence="2">2.1.3.15</ecNumber>
    </recommendedName>
</protein>
<feature type="region of interest" description="Disordered" evidence="11">
    <location>
        <begin position="303"/>
        <end position="352"/>
    </location>
</feature>
<evidence type="ECO:0000256" key="7">
    <source>
        <dbReference type="ARBA" id="ARBA00022840"/>
    </source>
</evidence>
<keyword evidence="9" id="KW-0275">Fatty acid biosynthesis</keyword>
<dbReference type="EC" id="2.1.3.15" evidence="2"/>
<evidence type="ECO:0000259" key="12">
    <source>
        <dbReference type="PROSITE" id="PS50989"/>
    </source>
</evidence>
<dbReference type="InterPro" id="IPR029045">
    <property type="entry name" value="ClpP/crotonase-like_dom_sf"/>
</dbReference>
<dbReference type="UniPathway" id="UPA00655">
    <property type="reaction ID" value="UER00711"/>
</dbReference>
<keyword evidence="3" id="KW-0444">Lipid biosynthesis</keyword>
<dbReference type="PANTHER" id="PTHR42853">
    <property type="entry name" value="ACETYL-COENZYME A CARBOXYLASE CARBOXYL TRANSFERASE SUBUNIT ALPHA"/>
    <property type="match status" value="1"/>
</dbReference>
<dbReference type="GO" id="GO:2001295">
    <property type="term" value="P:malonyl-CoA biosynthetic process"/>
    <property type="evidence" value="ECO:0007669"/>
    <property type="project" value="UniProtKB-UniPathway"/>
</dbReference>
<dbReference type="PRINTS" id="PR01069">
    <property type="entry name" value="ACCCTRFRASEA"/>
</dbReference>
<evidence type="ECO:0000256" key="11">
    <source>
        <dbReference type="SAM" id="MobiDB-lite"/>
    </source>
</evidence>
<dbReference type="HAMAP" id="MF_00823">
    <property type="entry name" value="AcetylCoA_CT_alpha"/>
    <property type="match status" value="1"/>
</dbReference>
<evidence type="ECO:0000256" key="6">
    <source>
        <dbReference type="ARBA" id="ARBA00022832"/>
    </source>
</evidence>
<organism evidence="13">
    <name type="scientific">hydrothermal vent metagenome</name>
    <dbReference type="NCBI Taxonomy" id="652676"/>
    <lineage>
        <taxon>unclassified sequences</taxon>
        <taxon>metagenomes</taxon>
        <taxon>ecological metagenomes</taxon>
    </lineage>
</organism>
<evidence type="ECO:0000256" key="9">
    <source>
        <dbReference type="ARBA" id="ARBA00023160"/>
    </source>
</evidence>
<evidence type="ECO:0000256" key="5">
    <source>
        <dbReference type="ARBA" id="ARBA00022741"/>
    </source>
</evidence>
<evidence type="ECO:0000313" key="13">
    <source>
        <dbReference type="EMBL" id="SFV57954.1"/>
    </source>
</evidence>
<sequence>MATYLDFEHKIKSLQEDIVSAHVRHDEVAAEELNKKLDKEVAKIYKNLSDFQKLQLARHLDRPYALDYINLIMRDKYEIHGDRHFRDDPAILCYMGYIGDEKVMVIGEQKGRGTKNKLKRNFGMPHPEGYRKALRAAKLAEKFNIPVFMLVDTPGAYPGIGAEERNQSEAIARNLLEFAELKIPTISVVIGEGGSGGALAIGVADKFAMMRYSIFSVISPEGCAAILWNDPKKVETATNALKITSADLKELDLIDDVLDEPLIGAHREKEKAAEVLKQYFLDEVKKLKEMSAQERMDARYAKLTKPGEFRDSNDAPESTSLLDSFLKPKNEKEEKSDTEVTTEKEESVEAKS</sequence>
<dbReference type="GO" id="GO:0016743">
    <property type="term" value="F:carboxyl- or carbamoyltransferase activity"/>
    <property type="evidence" value="ECO:0007669"/>
    <property type="project" value="InterPro"/>
</dbReference>
<feature type="compositionally biased region" description="Basic and acidic residues" evidence="11">
    <location>
        <begin position="303"/>
        <end position="313"/>
    </location>
</feature>
<feature type="compositionally biased region" description="Basic and acidic residues" evidence="11">
    <location>
        <begin position="326"/>
        <end position="352"/>
    </location>
</feature>